<gene>
    <name evidence="1" type="primary">Acey_s0025.g1264</name>
    <name evidence="1" type="ORF">Y032_0025g1264</name>
</gene>
<organism evidence="1 2">
    <name type="scientific">Ancylostoma ceylanicum</name>
    <dbReference type="NCBI Taxonomy" id="53326"/>
    <lineage>
        <taxon>Eukaryota</taxon>
        <taxon>Metazoa</taxon>
        <taxon>Ecdysozoa</taxon>
        <taxon>Nematoda</taxon>
        <taxon>Chromadorea</taxon>
        <taxon>Rhabditida</taxon>
        <taxon>Rhabditina</taxon>
        <taxon>Rhabditomorpha</taxon>
        <taxon>Strongyloidea</taxon>
        <taxon>Ancylostomatidae</taxon>
        <taxon>Ancylostomatinae</taxon>
        <taxon>Ancylostoma</taxon>
    </lineage>
</organism>
<comment type="caution">
    <text evidence="1">The sequence shown here is derived from an EMBL/GenBank/DDBJ whole genome shotgun (WGS) entry which is preliminary data.</text>
</comment>
<dbReference type="EMBL" id="JARK01001361">
    <property type="protein sequence ID" value="EYC19245.1"/>
    <property type="molecule type" value="Genomic_DNA"/>
</dbReference>
<name>A0A016UVL7_9BILA</name>
<dbReference type="Proteomes" id="UP000024635">
    <property type="component" value="Unassembled WGS sequence"/>
</dbReference>
<dbReference type="AlphaFoldDB" id="A0A016UVL7"/>
<sequence length="101" mass="11165">MAITALQGEEISAFHLHAPSTAADLDDLLPHSVGRSSPHLWRRDVQAHDLTTMALSLVSPGSRVQIPPSPPVFGRQAVVRGRPMKTPRHTHMINDVKWFSE</sequence>
<proteinExistence type="predicted"/>
<accession>A0A016UVL7</accession>
<evidence type="ECO:0000313" key="2">
    <source>
        <dbReference type="Proteomes" id="UP000024635"/>
    </source>
</evidence>
<reference evidence="2" key="1">
    <citation type="journal article" date="2015" name="Nat. Genet.">
        <title>The genome and transcriptome of the zoonotic hookworm Ancylostoma ceylanicum identify infection-specific gene families.</title>
        <authorList>
            <person name="Schwarz E.M."/>
            <person name="Hu Y."/>
            <person name="Antoshechkin I."/>
            <person name="Miller M.M."/>
            <person name="Sternberg P.W."/>
            <person name="Aroian R.V."/>
        </authorList>
    </citation>
    <scope>NUCLEOTIDE SEQUENCE</scope>
    <source>
        <strain evidence="2">HY135</strain>
    </source>
</reference>
<protein>
    <submittedName>
        <fullName evidence="1">Uncharacterized protein</fullName>
    </submittedName>
</protein>
<keyword evidence="2" id="KW-1185">Reference proteome</keyword>
<evidence type="ECO:0000313" key="1">
    <source>
        <dbReference type="EMBL" id="EYC19245.1"/>
    </source>
</evidence>